<feature type="binding site" evidence="3">
    <location>
        <position position="275"/>
    </location>
    <ligand>
        <name>FAD</name>
        <dbReference type="ChEBI" id="CHEBI:57692"/>
    </ligand>
</feature>
<gene>
    <name evidence="6" type="ORF">g.8055</name>
</gene>
<dbReference type="PIRSF" id="PIRSF000137">
    <property type="entry name" value="Alcohol_oxidase"/>
    <property type="match status" value="1"/>
</dbReference>
<keyword evidence="4" id="KW-0732">Signal</keyword>
<keyword evidence="3" id="KW-0274">FAD</keyword>
<dbReference type="Pfam" id="PF00732">
    <property type="entry name" value="GMC_oxred_N"/>
    <property type="match status" value="1"/>
</dbReference>
<organism evidence="6">
    <name type="scientific">Clastoptera arizonana</name>
    <name type="common">Arizona spittle bug</name>
    <dbReference type="NCBI Taxonomy" id="38151"/>
    <lineage>
        <taxon>Eukaryota</taxon>
        <taxon>Metazoa</taxon>
        <taxon>Ecdysozoa</taxon>
        <taxon>Arthropoda</taxon>
        <taxon>Hexapoda</taxon>
        <taxon>Insecta</taxon>
        <taxon>Pterygota</taxon>
        <taxon>Neoptera</taxon>
        <taxon>Paraneoptera</taxon>
        <taxon>Hemiptera</taxon>
        <taxon>Auchenorrhyncha</taxon>
        <taxon>Cercopoidea</taxon>
        <taxon>Clastopteridae</taxon>
        <taxon>Clastoptera</taxon>
    </lineage>
</organism>
<evidence type="ECO:0000313" key="6">
    <source>
        <dbReference type="EMBL" id="JAS23412.1"/>
    </source>
</evidence>
<proteinExistence type="inferred from homology"/>
<feature type="active site" description="Proton donor" evidence="2">
    <location>
        <position position="554"/>
    </location>
</feature>
<feature type="chain" id="PRO_5008581283" description="Glucose-methanol-choline oxidoreductase N-terminal domain-containing protein" evidence="4">
    <location>
        <begin position="22"/>
        <end position="624"/>
    </location>
</feature>
<dbReference type="InterPro" id="IPR007867">
    <property type="entry name" value="GMC_OxRtase_C"/>
</dbReference>
<sequence>MLIRSIFLLLSIYVLFTPLSSQSWNLLQSIIKAYKRQGLLFKENKYIGNRPILREYDFIVIGAGAAGSVVANRLTERPEWSVLLLEAGVDDNYYTDVPILSTYLWWTQYNWLYQTERQEGACLGLKDETCPWPSGTGVGGGTIINAMIYTRGNRRDFDGWAALGNEGWSYDDLLPYFKKSERVTIPDLTKSVYHGTKGNVFVEYPAYRSPLLSAFLDAGKEMGYNIVDYNDPNTHVGFSPIQATVRKGKRFGASKAYLLPIRERKNFHISVESQVTKILIDPVTKRAYGVEFIKRGRRRVVYARKEIILSAGAFNTPQLLMLSGIGPREHLEDIGIPVIQDLRVGENLQEHISMAGLSFLVNKPVAIVVRRIIGDLPGNFFDYHFRGKGVLTSLGCEGLGYIKTKYANYTDDLPDIEYIFVPISLASDGGSSLRGTMEITDEIFDAVYRNISHRDSWTIWPMILYPKSRGKVTLHSSNPTTPPKINANFLADKRDLDVIVEGLKSAVELSKTKAFQKYGSKLHTVPVPQCAHHQFGSDEYWGCTLKHITTQFHHQCCTAKMGHPSDPDAVVDNQLRVYGVTGLRVADCSIMPTITGGHTMAPAYVIGEKMGDLIKETWLSPGRV</sequence>
<name>A0A1B6DCP1_9HEMI</name>
<evidence type="ECO:0000259" key="5">
    <source>
        <dbReference type="PROSITE" id="PS00624"/>
    </source>
</evidence>
<dbReference type="GO" id="GO:0050660">
    <property type="term" value="F:flavin adenine dinucleotide binding"/>
    <property type="evidence" value="ECO:0007669"/>
    <property type="project" value="InterPro"/>
</dbReference>
<evidence type="ECO:0000256" key="1">
    <source>
        <dbReference type="ARBA" id="ARBA00010790"/>
    </source>
</evidence>
<dbReference type="PANTHER" id="PTHR11552:SF208">
    <property type="entry name" value="RE36204P-RELATED"/>
    <property type="match status" value="1"/>
</dbReference>
<dbReference type="SUPFAM" id="SSF54373">
    <property type="entry name" value="FAD-linked reductases, C-terminal domain"/>
    <property type="match status" value="1"/>
</dbReference>
<dbReference type="AlphaFoldDB" id="A0A1B6DCP1"/>
<dbReference type="InterPro" id="IPR036188">
    <property type="entry name" value="FAD/NAD-bd_sf"/>
</dbReference>
<dbReference type="GO" id="GO:0016614">
    <property type="term" value="F:oxidoreductase activity, acting on CH-OH group of donors"/>
    <property type="evidence" value="ECO:0007669"/>
    <property type="project" value="InterPro"/>
</dbReference>
<comment type="similarity">
    <text evidence="1">Belongs to the GMC oxidoreductase family.</text>
</comment>
<dbReference type="Gene3D" id="3.50.50.60">
    <property type="entry name" value="FAD/NAD(P)-binding domain"/>
    <property type="match status" value="1"/>
</dbReference>
<accession>A0A1B6DCP1</accession>
<feature type="domain" description="Glucose-methanol-choline oxidoreductase N-terminal" evidence="5">
    <location>
        <begin position="312"/>
        <end position="326"/>
    </location>
</feature>
<dbReference type="EMBL" id="GEDC01013886">
    <property type="protein sequence ID" value="JAS23412.1"/>
    <property type="molecule type" value="Transcribed_RNA"/>
</dbReference>
<dbReference type="PANTHER" id="PTHR11552">
    <property type="entry name" value="GLUCOSE-METHANOL-CHOLINE GMC OXIDOREDUCTASE"/>
    <property type="match status" value="1"/>
</dbReference>
<dbReference type="Pfam" id="PF05199">
    <property type="entry name" value="GMC_oxred_C"/>
    <property type="match status" value="1"/>
</dbReference>
<evidence type="ECO:0000256" key="2">
    <source>
        <dbReference type="PIRSR" id="PIRSR000137-1"/>
    </source>
</evidence>
<protein>
    <recommendedName>
        <fullName evidence="5">Glucose-methanol-choline oxidoreductase N-terminal domain-containing protein</fullName>
    </recommendedName>
</protein>
<evidence type="ECO:0000256" key="3">
    <source>
        <dbReference type="PIRSR" id="PIRSR000137-2"/>
    </source>
</evidence>
<dbReference type="InterPro" id="IPR012132">
    <property type="entry name" value="GMC_OxRdtase"/>
</dbReference>
<comment type="cofactor">
    <cofactor evidence="3">
        <name>FAD</name>
        <dbReference type="ChEBI" id="CHEBI:57692"/>
    </cofactor>
</comment>
<feature type="signal peptide" evidence="4">
    <location>
        <begin position="1"/>
        <end position="21"/>
    </location>
</feature>
<dbReference type="InterPro" id="IPR000172">
    <property type="entry name" value="GMC_OxRdtase_N"/>
</dbReference>
<evidence type="ECO:0000256" key="4">
    <source>
        <dbReference type="SAM" id="SignalP"/>
    </source>
</evidence>
<reference evidence="6" key="1">
    <citation type="submission" date="2015-12" db="EMBL/GenBank/DDBJ databases">
        <title>De novo transcriptome assembly of four potential Pierce s Disease insect vectors from Arizona vineyards.</title>
        <authorList>
            <person name="Tassone E.E."/>
        </authorList>
    </citation>
    <scope>NUCLEOTIDE SEQUENCE</scope>
</reference>
<dbReference type="PROSITE" id="PS00624">
    <property type="entry name" value="GMC_OXRED_2"/>
    <property type="match status" value="1"/>
</dbReference>
<feature type="active site" description="Proton acceptor" evidence="2">
    <location>
        <position position="598"/>
    </location>
</feature>
<dbReference type="SUPFAM" id="SSF51905">
    <property type="entry name" value="FAD/NAD(P)-binding domain"/>
    <property type="match status" value="1"/>
</dbReference>
<dbReference type="Gene3D" id="3.30.560.10">
    <property type="entry name" value="Glucose Oxidase, domain 3"/>
    <property type="match status" value="1"/>
</dbReference>
<keyword evidence="3" id="KW-0285">Flavoprotein</keyword>